<evidence type="ECO:0000259" key="1">
    <source>
        <dbReference type="SMART" id="SM00347"/>
    </source>
</evidence>
<dbReference type="Pfam" id="PF13463">
    <property type="entry name" value="HTH_27"/>
    <property type="match status" value="1"/>
</dbReference>
<dbReference type="GO" id="GO:0003700">
    <property type="term" value="F:DNA-binding transcription factor activity"/>
    <property type="evidence" value="ECO:0007669"/>
    <property type="project" value="InterPro"/>
</dbReference>
<dbReference type="InterPro" id="IPR036390">
    <property type="entry name" value="WH_DNA-bd_sf"/>
</dbReference>
<reference evidence="2 3" key="1">
    <citation type="submission" date="2017-04" db="EMBL/GenBank/DDBJ databases">
        <authorList>
            <person name="Afonso C.L."/>
            <person name="Miller P.J."/>
            <person name="Scott M.A."/>
            <person name="Spackman E."/>
            <person name="Goraichik I."/>
            <person name="Dimitrov K.M."/>
            <person name="Suarez D.L."/>
            <person name="Swayne D.E."/>
        </authorList>
    </citation>
    <scope>NUCLEOTIDE SEQUENCE [LARGE SCALE GENOMIC DNA]</scope>
    <source>
        <strain evidence="2 3">USBA 355</strain>
    </source>
</reference>
<dbReference type="PIRSF" id="PIRSF036158">
    <property type="entry name" value="UCP036158_MarR"/>
    <property type="match status" value="1"/>
</dbReference>
<keyword evidence="3" id="KW-1185">Reference proteome</keyword>
<evidence type="ECO:0000313" key="2">
    <source>
        <dbReference type="EMBL" id="SMF71804.1"/>
    </source>
</evidence>
<dbReference type="InterPro" id="IPR036388">
    <property type="entry name" value="WH-like_DNA-bd_sf"/>
</dbReference>
<accession>A0A1Y6CLD8</accession>
<dbReference type="STRING" id="560819.SAMN05428998_13062"/>
<sequence length="187" mass="19569">MASRKAGPATAEAAGAPGAALYGPIVSSAHLAAGGSPALSEAEFGLILSIRAFERWVVRCMAAAGEPNLSPLEVIMLNVVRHRDRPKPAADIALILDIEEAHVAAYALKKLQKAGLVAIRRNGKEKLVEATERGIAACERYAAVREQLLVKGLRSSGPSEATLSEVGEALRALSGYYNQAARSAATI</sequence>
<gene>
    <name evidence="2" type="ORF">SAMN05428998_13062</name>
</gene>
<name>A0A1Y6CLD8_9PROT</name>
<dbReference type="AlphaFoldDB" id="A0A1Y6CLD8"/>
<protein>
    <submittedName>
        <fullName evidence="2">Predicted transcription regulator, contains HTH domain, MarR family</fullName>
    </submittedName>
</protein>
<dbReference type="Proteomes" id="UP000192917">
    <property type="component" value="Unassembled WGS sequence"/>
</dbReference>
<organism evidence="2 3">
    <name type="scientific">Tistlia consotensis USBA 355</name>
    <dbReference type="NCBI Taxonomy" id="560819"/>
    <lineage>
        <taxon>Bacteria</taxon>
        <taxon>Pseudomonadati</taxon>
        <taxon>Pseudomonadota</taxon>
        <taxon>Alphaproteobacteria</taxon>
        <taxon>Rhodospirillales</taxon>
        <taxon>Rhodovibrionaceae</taxon>
        <taxon>Tistlia</taxon>
    </lineage>
</organism>
<dbReference type="RefSeq" id="WP_085125633.1">
    <property type="nucleotide sequence ID" value="NZ_FWZX01000030.1"/>
</dbReference>
<dbReference type="SMART" id="SM00347">
    <property type="entry name" value="HTH_MARR"/>
    <property type="match status" value="1"/>
</dbReference>
<dbReference type="SUPFAM" id="SSF46785">
    <property type="entry name" value="Winged helix' DNA-binding domain"/>
    <property type="match status" value="1"/>
</dbReference>
<dbReference type="EMBL" id="FWZX01000030">
    <property type="protein sequence ID" value="SMF71804.1"/>
    <property type="molecule type" value="Genomic_DNA"/>
</dbReference>
<evidence type="ECO:0000313" key="3">
    <source>
        <dbReference type="Proteomes" id="UP000192917"/>
    </source>
</evidence>
<dbReference type="InterPro" id="IPR000835">
    <property type="entry name" value="HTH_MarR-typ"/>
</dbReference>
<feature type="domain" description="HTH marR-type" evidence="1">
    <location>
        <begin position="62"/>
        <end position="161"/>
    </location>
</feature>
<dbReference type="Gene3D" id="1.10.10.10">
    <property type="entry name" value="Winged helix-like DNA-binding domain superfamily/Winged helix DNA-binding domain"/>
    <property type="match status" value="1"/>
</dbReference>
<dbReference type="InterPro" id="IPR014601">
    <property type="entry name" value="Trans_reg_MarR_HTH"/>
</dbReference>
<proteinExistence type="predicted"/>